<dbReference type="KEGG" id="coc:Coch_0634"/>
<dbReference type="HOGENOM" id="CLU_617766_0_0_10"/>
<dbReference type="Proteomes" id="UP000006650">
    <property type="component" value="Chromosome"/>
</dbReference>
<dbReference type="EMBL" id="CP001632">
    <property type="protein sequence ID" value="ACU92192.1"/>
    <property type="molecule type" value="Genomic_DNA"/>
</dbReference>
<name>C7M7T6_CAPOD</name>
<dbReference type="eggNOG" id="ENOG5033E8F">
    <property type="taxonomic scope" value="Bacteria"/>
</dbReference>
<keyword evidence="2" id="KW-1185">Reference proteome</keyword>
<gene>
    <name evidence="1" type="ordered locus">Coch_0634</name>
</gene>
<dbReference type="RefSeq" id="WP_015781909.1">
    <property type="nucleotide sequence ID" value="NC_013162.1"/>
</dbReference>
<protein>
    <submittedName>
        <fullName evidence="1">Uncharacterized protein</fullName>
    </submittedName>
</protein>
<proteinExistence type="predicted"/>
<dbReference type="STRING" id="521097.Coch_0634"/>
<sequence>MTAIETLKQWFSNLKKPTQEQFWAWLDSFWHKSEKIPMASVEGLDKLVEGTASAEQLSNHLNDTQAHKVLFDKKVDKVEGKELSSNDFTNDYKQKLDTLQPTDTSELLPKGGYEGTGKELKDAIDSLQTKMGQVETTLSVDDTDFDTLQEIATQVKSNKNLQTLLTKKVDKEDGKGLSSNDFTTPLKNKLESLGFFEERKPLLNFGVGDEIKKYYLTESYPDGDIDITALPNGSAVEIYNFKPVPKTIKVDKFFGDPPIIGARGSKVLLKKLNDGTVFIEQFDKDIIVEPFSKTDFSNYYIKSEFNKEVEISFQMSGYENFYYVAVPLKDIQTDDKNICFSFEKEPITLKKQNNLSSHLSLLAIVLSQDIEGTDNMNKFTLNYPFNSRMTIELPAEAKSIYMIKYALLCYSIKGYISNVEEGGGYVSVVFNAPIISTKNIYKL</sequence>
<evidence type="ECO:0000313" key="1">
    <source>
        <dbReference type="EMBL" id="ACU92192.1"/>
    </source>
</evidence>
<reference evidence="1 2" key="1">
    <citation type="journal article" date="2009" name="Stand. Genomic Sci.">
        <title>Complete genome sequence of Capnocytophaga ochracea type strain (VPI 2845).</title>
        <authorList>
            <person name="Mavrommatis K."/>
            <person name="Gronow S."/>
            <person name="Saunders E."/>
            <person name="Land M."/>
            <person name="Lapidus A."/>
            <person name="Copeland A."/>
            <person name="Glavina Del Rio T."/>
            <person name="Nolan M."/>
            <person name="Lucas S."/>
            <person name="Chen F."/>
            <person name="Tice H."/>
            <person name="Cheng J.F."/>
            <person name="Bruce D."/>
            <person name="Goodwin L."/>
            <person name="Pitluck S."/>
            <person name="Pati A."/>
            <person name="Ivanova N."/>
            <person name="Chen A."/>
            <person name="Palaniappan K."/>
            <person name="Chain P."/>
            <person name="Hauser L."/>
            <person name="Chang Y.J."/>
            <person name="Jeffries C.D."/>
            <person name="Brettin T."/>
            <person name="Detter J.C."/>
            <person name="Han C."/>
            <person name="Bristow J."/>
            <person name="Goker M."/>
            <person name="Rohde M."/>
            <person name="Eisen J.A."/>
            <person name="Markowitz V."/>
            <person name="Kyrpides N.C."/>
            <person name="Klenk H.P."/>
            <person name="Hugenholtz P."/>
        </authorList>
    </citation>
    <scope>NUCLEOTIDE SEQUENCE [LARGE SCALE GENOMIC DNA]</scope>
    <source>
        <strain evidence="2">ATCC 27872 / DSM 7271 / JCM 12966 / VPI 2845</strain>
    </source>
</reference>
<accession>C7M7T6</accession>
<dbReference type="GeneID" id="76205499"/>
<organism evidence="1 2">
    <name type="scientific">Capnocytophaga ochracea (strain ATCC 27872 / DSM 7271 / CCUG 9716 / JCM 12966 / NCTC 12371 / SS31 / VPI 2845)</name>
    <name type="common">Bacteroides ochraceus</name>
    <dbReference type="NCBI Taxonomy" id="521097"/>
    <lineage>
        <taxon>Bacteria</taxon>
        <taxon>Pseudomonadati</taxon>
        <taxon>Bacteroidota</taxon>
        <taxon>Flavobacteriia</taxon>
        <taxon>Flavobacteriales</taxon>
        <taxon>Flavobacteriaceae</taxon>
        <taxon>Capnocytophaga</taxon>
    </lineage>
</organism>
<dbReference type="AlphaFoldDB" id="C7M7T6"/>
<evidence type="ECO:0000313" key="2">
    <source>
        <dbReference type="Proteomes" id="UP000006650"/>
    </source>
</evidence>